<dbReference type="PANTHER" id="PTHR47986:SF34">
    <property type="entry name" value="RECEPTOR-LIKE KINASE TMK2"/>
    <property type="match status" value="1"/>
</dbReference>
<evidence type="ECO:0000256" key="9">
    <source>
        <dbReference type="ARBA" id="ARBA00022741"/>
    </source>
</evidence>
<dbReference type="InterPro" id="IPR000719">
    <property type="entry name" value="Prot_kinase_dom"/>
</dbReference>
<dbReference type="Gene3D" id="1.10.510.10">
    <property type="entry name" value="Transferase(Phosphotransferase) domain 1"/>
    <property type="match status" value="1"/>
</dbReference>
<keyword evidence="11" id="KW-0067">ATP-binding</keyword>
<dbReference type="InterPro" id="IPR052422">
    <property type="entry name" value="Auxin_Ser/Thr_Kinase"/>
</dbReference>
<accession>A0A5J9V270</accession>
<protein>
    <recommendedName>
        <fullName evidence="2">non-specific serine/threonine protein kinase</fullName>
        <ecNumber evidence="2">2.7.11.1</ecNumber>
    </recommendedName>
</protein>
<dbReference type="FunFam" id="1.10.510.10:FF:001023">
    <property type="entry name" value="Os07g0541700 protein"/>
    <property type="match status" value="1"/>
</dbReference>
<feature type="non-terminal residue" evidence="19">
    <location>
        <position position="186"/>
    </location>
</feature>
<evidence type="ECO:0000313" key="20">
    <source>
        <dbReference type="Proteomes" id="UP000324897"/>
    </source>
</evidence>
<name>A0A5J9V270_9POAL</name>
<evidence type="ECO:0000256" key="10">
    <source>
        <dbReference type="ARBA" id="ARBA00022777"/>
    </source>
</evidence>
<sequence length="186" mass="21623">MSICQVEHFLTTFLDHLLWKSHTFIWSQRMTIFSDIARGLEYIHNFSVENFIHRDIKASNVLLDHNLRAKVSDFGLVKPAKDADKLVTSTFARTFGYLAPECSIQLPEERLSMTHYLSYQNYRVPIFRNSVVDKNLFKIVDPRLHLSNEAWNNLLQVAYLAHQCTATEPSGRPDMNECFSWLTRVG</sequence>
<dbReference type="GO" id="GO:0016020">
    <property type="term" value="C:membrane"/>
    <property type="evidence" value="ECO:0007669"/>
    <property type="project" value="UniProtKB-SubCell"/>
</dbReference>
<comment type="catalytic activity">
    <reaction evidence="16">
        <text>L-threonyl-[protein] + ATP = O-phospho-L-threonyl-[protein] + ADP + H(+)</text>
        <dbReference type="Rhea" id="RHEA:46608"/>
        <dbReference type="Rhea" id="RHEA-COMP:11060"/>
        <dbReference type="Rhea" id="RHEA-COMP:11605"/>
        <dbReference type="ChEBI" id="CHEBI:15378"/>
        <dbReference type="ChEBI" id="CHEBI:30013"/>
        <dbReference type="ChEBI" id="CHEBI:30616"/>
        <dbReference type="ChEBI" id="CHEBI:61977"/>
        <dbReference type="ChEBI" id="CHEBI:456216"/>
        <dbReference type="EC" id="2.7.11.1"/>
    </reaction>
</comment>
<comment type="catalytic activity">
    <reaction evidence="17">
        <text>L-seryl-[protein] + ATP = O-phospho-L-seryl-[protein] + ADP + H(+)</text>
        <dbReference type="Rhea" id="RHEA:17989"/>
        <dbReference type="Rhea" id="RHEA-COMP:9863"/>
        <dbReference type="Rhea" id="RHEA-COMP:11604"/>
        <dbReference type="ChEBI" id="CHEBI:15378"/>
        <dbReference type="ChEBI" id="CHEBI:29999"/>
        <dbReference type="ChEBI" id="CHEBI:30616"/>
        <dbReference type="ChEBI" id="CHEBI:83421"/>
        <dbReference type="ChEBI" id="CHEBI:456216"/>
        <dbReference type="EC" id="2.7.11.1"/>
    </reaction>
</comment>
<dbReference type="PROSITE" id="PS00108">
    <property type="entry name" value="PROTEIN_KINASE_ST"/>
    <property type="match status" value="1"/>
</dbReference>
<evidence type="ECO:0000256" key="8">
    <source>
        <dbReference type="ARBA" id="ARBA00022737"/>
    </source>
</evidence>
<evidence type="ECO:0000256" key="15">
    <source>
        <dbReference type="ARBA" id="ARBA00023180"/>
    </source>
</evidence>
<dbReference type="Proteomes" id="UP000324897">
    <property type="component" value="Chromosome 1"/>
</dbReference>
<comment type="caution">
    <text evidence="19">The sequence shown here is derived from an EMBL/GenBank/DDBJ whole genome shotgun (WGS) entry which is preliminary data.</text>
</comment>
<evidence type="ECO:0000313" key="19">
    <source>
        <dbReference type="EMBL" id="TVU29430.1"/>
    </source>
</evidence>
<evidence type="ECO:0000256" key="4">
    <source>
        <dbReference type="ARBA" id="ARBA00022614"/>
    </source>
</evidence>
<evidence type="ECO:0000256" key="3">
    <source>
        <dbReference type="ARBA" id="ARBA00022527"/>
    </source>
</evidence>
<keyword evidence="8" id="KW-0677">Repeat</keyword>
<dbReference type="EC" id="2.7.11.1" evidence="2"/>
<dbReference type="Gramene" id="TVU29430">
    <property type="protein sequence ID" value="TVU29430"/>
    <property type="gene ID" value="EJB05_20995"/>
</dbReference>
<keyword evidence="12" id="KW-1133">Transmembrane helix</keyword>
<dbReference type="SMART" id="SM00220">
    <property type="entry name" value="S_TKc"/>
    <property type="match status" value="1"/>
</dbReference>
<dbReference type="OrthoDB" id="1926182at2759"/>
<dbReference type="InterPro" id="IPR011009">
    <property type="entry name" value="Kinase-like_dom_sf"/>
</dbReference>
<dbReference type="InterPro" id="IPR008271">
    <property type="entry name" value="Ser/Thr_kinase_AS"/>
</dbReference>
<evidence type="ECO:0000256" key="6">
    <source>
        <dbReference type="ARBA" id="ARBA00022692"/>
    </source>
</evidence>
<evidence type="ECO:0000259" key="18">
    <source>
        <dbReference type="PROSITE" id="PS50011"/>
    </source>
</evidence>
<keyword evidence="5" id="KW-0808">Transferase</keyword>
<dbReference type="GO" id="GO:0004674">
    <property type="term" value="F:protein serine/threonine kinase activity"/>
    <property type="evidence" value="ECO:0007669"/>
    <property type="project" value="UniProtKB-KW"/>
</dbReference>
<evidence type="ECO:0000256" key="14">
    <source>
        <dbReference type="ARBA" id="ARBA00023170"/>
    </source>
</evidence>
<dbReference type="Pfam" id="PF00069">
    <property type="entry name" value="Pkinase"/>
    <property type="match status" value="1"/>
</dbReference>
<evidence type="ECO:0000256" key="5">
    <source>
        <dbReference type="ARBA" id="ARBA00022679"/>
    </source>
</evidence>
<evidence type="ECO:0000256" key="7">
    <source>
        <dbReference type="ARBA" id="ARBA00022729"/>
    </source>
</evidence>
<keyword evidence="20" id="KW-1185">Reference proteome</keyword>
<comment type="subcellular location">
    <subcellularLocation>
        <location evidence="1">Membrane</location>
        <topology evidence="1">Single-pass membrane protein</topology>
    </subcellularLocation>
</comment>
<evidence type="ECO:0000256" key="2">
    <source>
        <dbReference type="ARBA" id="ARBA00012513"/>
    </source>
</evidence>
<dbReference type="PROSITE" id="PS50011">
    <property type="entry name" value="PROTEIN_KINASE_DOM"/>
    <property type="match status" value="1"/>
</dbReference>
<evidence type="ECO:0000256" key="11">
    <source>
        <dbReference type="ARBA" id="ARBA00022840"/>
    </source>
</evidence>
<dbReference type="PANTHER" id="PTHR47986">
    <property type="entry name" value="OSJNBA0070M12.3 PROTEIN"/>
    <property type="match status" value="1"/>
</dbReference>
<evidence type="ECO:0000256" key="1">
    <source>
        <dbReference type="ARBA" id="ARBA00004167"/>
    </source>
</evidence>
<keyword evidence="14" id="KW-0675">Receptor</keyword>
<feature type="domain" description="Protein kinase" evidence="18">
    <location>
        <begin position="1"/>
        <end position="186"/>
    </location>
</feature>
<dbReference type="SUPFAM" id="SSF56112">
    <property type="entry name" value="Protein kinase-like (PK-like)"/>
    <property type="match status" value="1"/>
</dbReference>
<reference evidence="19 20" key="1">
    <citation type="journal article" date="2019" name="Sci. Rep.">
        <title>A high-quality genome of Eragrostis curvula grass provides insights into Poaceae evolution and supports new strategies to enhance forage quality.</title>
        <authorList>
            <person name="Carballo J."/>
            <person name="Santos B.A.C.M."/>
            <person name="Zappacosta D."/>
            <person name="Garbus I."/>
            <person name="Selva J.P."/>
            <person name="Gallo C.A."/>
            <person name="Diaz A."/>
            <person name="Albertini E."/>
            <person name="Caccamo M."/>
            <person name="Echenique V."/>
        </authorList>
    </citation>
    <scope>NUCLEOTIDE SEQUENCE [LARGE SCALE GENOMIC DNA]</scope>
    <source>
        <strain evidence="20">cv. Victoria</strain>
        <tissue evidence="19">Leaf</tissue>
    </source>
</reference>
<keyword evidence="3" id="KW-0723">Serine/threonine-protein kinase</keyword>
<dbReference type="AlphaFoldDB" id="A0A5J9V270"/>
<gene>
    <name evidence="19" type="ORF">EJB05_20995</name>
</gene>
<keyword evidence="6" id="KW-0812">Transmembrane</keyword>
<keyword evidence="15" id="KW-0325">Glycoprotein</keyword>
<keyword evidence="13" id="KW-0472">Membrane</keyword>
<evidence type="ECO:0000256" key="17">
    <source>
        <dbReference type="ARBA" id="ARBA00048679"/>
    </source>
</evidence>
<keyword evidence="10" id="KW-0418">Kinase</keyword>
<evidence type="ECO:0000256" key="12">
    <source>
        <dbReference type="ARBA" id="ARBA00022989"/>
    </source>
</evidence>
<keyword evidence="9" id="KW-0547">Nucleotide-binding</keyword>
<dbReference type="EMBL" id="RWGY01000011">
    <property type="protein sequence ID" value="TVU29430.1"/>
    <property type="molecule type" value="Genomic_DNA"/>
</dbReference>
<dbReference type="GO" id="GO:0005524">
    <property type="term" value="F:ATP binding"/>
    <property type="evidence" value="ECO:0007669"/>
    <property type="project" value="UniProtKB-KW"/>
</dbReference>
<keyword evidence="7" id="KW-0732">Signal</keyword>
<evidence type="ECO:0000256" key="16">
    <source>
        <dbReference type="ARBA" id="ARBA00047899"/>
    </source>
</evidence>
<keyword evidence="4" id="KW-0433">Leucine-rich repeat</keyword>
<evidence type="ECO:0000256" key="13">
    <source>
        <dbReference type="ARBA" id="ARBA00023136"/>
    </source>
</evidence>
<organism evidence="19 20">
    <name type="scientific">Eragrostis curvula</name>
    <name type="common">weeping love grass</name>
    <dbReference type="NCBI Taxonomy" id="38414"/>
    <lineage>
        <taxon>Eukaryota</taxon>
        <taxon>Viridiplantae</taxon>
        <taxon>Streptophyta</taxon>
        <taxon>Embryophyta</taxon>
        <taxon>Tracheophyta</taxon>
        <taxon>Spermatophyta</taxon>
        <taxon>Magnoliopsida</taxon>
        <taxon>Liliopsida</taxon>
        <taxon>Poales</taxon>
        <taxon>Poaceae</taxon>
        <taxon>PACMAD clade</taxon>
        <taxon>Chloridoideae</taxon>
        <taxon>Eragrostideae</taxon>
        <taxon>Eragrostidinae</taxon>
        <taxon>Eragrostis</taxon>
    </lineage>
</organism>
<proteinExistence type="predicted"/>